<dbReference type="CDD" id="cd08054">
    <property type="entry name" value="gp6"/>
    <property type="match status" value="1"/>
</dbReference>
<protein>
    <submittedName>
        <fullName evidence="1">DNA-packaging protein</fullName>
    </submittedName>
</protein>
<sequence>MTAPTLAGLQDHLSFTDDMAGYDVALLEQMLGAATATIERRLGFAVAVQFPAGWPDPLLLAVNMLAAHWYENREVTGAEAREIPFGVADIISDFRDWSF</sequence>
<keyword evidence="2" id="KW-1185">Reference proteome</keyword>
<dbReference type="KEGG" id="geh:HYN69_10595"/>
<organism evidence="1 2">
    <name type="scientific">Paragemmobacter aquarius</name>
    <dbReference type="NCBI Taxonomy" id="2169400"/>
    <lineage>
        <taxon>Bacteria</taxon>
        <taxon>Pseudomonadati</taxon>
        <taxon>Pseudomonadota</taxon>
        <taxon>Alphaproteobacteria</taxon>
        <taxon>Rhodobacterales</taxon>
        <taxon>Paracoccaceae</taxon>
        <taxon>Paragemmobacter</taxon>
    </lineage>
</organism>
<reference evidence="1 2" key="1">
    <citation type="submission" date="2018-04" db="EMBL/GenBank/DDBJ databases">
        <title>Genome sequencing of Gemmobacter.</title>
        <authorList>
            <person name="Yi H."/>
            <person name="Baek M.-G."/>
        </authorList>
    </citation>
    <scope>NUCLEOTIDE SEQUENCE [LARGE SCALE GENOMIC DNA]</scope>
    <source>
        <strain evidence="1 2">HYN0069</strain>
    </source>
</reference>
<accession>A0A2S0UM43</accession>
<dbReference type="Gene3D" id="1.10.3230.30">
    <property type="entry name" value="Phage gp6-like head-tail connector protein"/>
    <property type="match status" value="1"/>
</dbReference>
<dbReference type="NCBIfam" id="TIGR01560">
    <property type="entry name" value="put_DNA_pack"/>
    <property type="match status" value="1"/>
</dbReference>
<evidence type="ECO:0000313" key="2">
    <source>
        <dbReference type="Proteomes" id="UP000244496"/>
    </source>
</evidence>
<dbReference type="Proteomes" id="UP000244496">
    <property type="component" value="Chromosome"/>
</dbReference>
<gene>
    <name evidence="1" type="ORF">HYN69_10595</name>
</gene>
<dbReference type="AlphaFoldDB" id="A0A2S0UM43"/>
<dbReference type="InterPro" id="IPR021146">
    <property type="entry name" value="Phage_gp6-like_head-tail"/>
</dbReference>
<evidence type="ECO:0000313" key="1">
    <source>
        <dbReference type="EMBL" id="AWB48889.1"/>
    </source>
</evidence>
<name>A0A2S0UM43_9RHOB</name>
<dbReference type="EMBL" id="CP028918">
    <property type="protein sequence ID" value="AWB48889.1"/>
    <property type="molecule type" value="Genomic_DNA"/>
</dbReference>
<dbReference type="RefSeq" id="WP_108435708.1">
    <property type="nucleotide sequence ID" value="NZ_CP028918.1"/>
</dbReference>
<dbReference type="OrthoDB" id="7307102at2"/>
<dbReference type="Pfam" id="PF05135">
    <property type="entry name" value="Phage_connect_1"/>
    <property type="match status" value="1"/>
</dbReference>
<proteinExistence type="predicted"/>
<dbReference type="InterPro" id="IPR006450">
    <property type="entry name" value="Phage_HK97_gp6-like"/>
</dbReference>